<dbReference type="Proteomes" id="UP000774326">
    <property type="component" value="Unassembled WGS sequence"/>
</dbReference>
<reference evidence="1" key="2">
    <citation type="submission" date="2021-01" db="EMBL/GenBank/DDBJ databases">
        <authorList>
            <person name="Schikora-Tamarit M.A."/>
        </authorList>
    </citation>
    <scope>NUCLEOTIDE SEQUENCE</scope>
    <source>
        <strain evidence="1">CBS2887</strain>
    </source>
</reference>
<comment type="caution">
    <text evidence="1">The sequence shown here is derived from an EMBL/GenBank/DDBJ whole genome shotgun (WGS) entry which is preliminary data.</text>
</comment>
<accession>A0A9P8QDP6</accession>
<sequence>METAIFGSVTMASPHWELRKQLQRNLRLMKFNRFFELQKLLVTGDSCRVTSEHSDNTVRSTCNDVVIRQDRDTPNRDARHRDHLFDLSCGLRPNSNSTVFTTRDNITIREQFNTIDETFMPCQSLGDRTLHIPYFQSPIVGSTDESLFIRQQRQGSNDI</sequence>
<evidence type="ECO:0000313" key="1">
    <source>
        <dbReference type="EMBL" id="KAH3687640.1"/>
    </source>
</evidence>
<keyword evidence="2" id="KW-1185">Reference proteome</keyword>
<name>A0A9P8QDP6_WICPI</name>
<dbReference type="EMBL" id="JAEUBG010000699">
    <property type="protein sequence ID" value="KAH3687640.1"/>
    <property type="molecule type" value="Genomic_DNA"/>
</dbReference>
<proteinExistence type="predicted"/>
<protein>
    <submittedName>
        <fullName evidence="1">Uncharacterized protein</fullName>
    </submittedName>
</protein>
<evidence type="ECO:0000313" key="2">
    <source>
        <dbReference type="Proteomes" id="UP000774326"/>
    </source>
</evidence>
<organism evidence="1 2">
    <name type="scientific">Wickerhamomyces pijperi</name>
    <name type="common">Yeast</name>
    <name type="synonym">Pichia pijperi</name>
    <dbReference type="NCBI Taxonomy" id="599730"/>
    <lineage>
        <taxon>Eukaryota</taxon>
        <taxon>Fungi</taxon>
        <taxon>Dikarya</taxon>
        <taxon>Ascomycota</taxon>
        <taxon>Saccharomycotina</taxon>
        <taxon>Saccharomycetes</taxon>
        <taxon>Phaffomycetales</taxon>
        <taxon>Wickerhamomycetaceae</taxon>
        <taxon>Wickerhamomyces</taxon>
    </lineage>
</organism>
<reference evidence="1" key="1">
    <citation type="journal article" date="2021" name="Open Biol.">
        <title>Shared evolutionary footprints suggest mitochondrial oxidative damage underlies multiple complex I losses in fungi.</title>
        <authorList>
            <person name="Schikora-Tamarit M.A."/>
            <person name="Marcet-Houben M."/>
            <person name="Nosek J."/>
            <person name="Gabaldon T."/>
        </authorList>
    </citation>
    <scope>NUCLEOTIDE SEQUENCE</scope>
    <source>
        <strain evidence="1">CBS2887</strain>
    </source>
</reference>
<gene>
    <name evidence="1" type="ORF">WICPIJ_001379</name>
</gene>
<dbReference type="AlphaFoldDB" id="A0A9P8QDP6"/>